<evidence type="ECO:0008006" key="4">
    <source>
        <dbReference type="Google" id="ProtNLM"/>
    </source>
</evidence>
<dbReference type="OrthoDB" id="1427661at2"/>
<name>A0A316L0F6_9FLAO</name>
<proteinExistence type="predicted"/>
<dbReference type="Proteomes" id="UP000245762">
    <property type="component" value="Unassembled WGS sequence"/>
</dbReference>
<keyword evidence="3" id="KW-1185">Reference proteome</keyword>
<sequence>MKRHLPILLALFFTAAGFSQKKSELFAEIENLKTEIRNVEEQLAQSKRKISSSEAKAETLENENVGLRDANATLLKNLSSFSELSKKSSENVNATLAALNRKEKQLSGINEMIATNDSIAIVLLGSVKATMGNEAKADFVDGDIVISNSLNVLFGADTSSDLTDAGKAWLEKVAKVIVANPILRTEIEGLNITGEFGATFDQVNTISKELVDVLKVSSESIGGSVKDGNFKEGINIRLRPNYKNFYNKVKEDMKKGN</sequence>
<accession>A0A316L0F6</accession>
<feature type="coiled-coil region" evidence="1">
    <location>
        <begin position="15"/>
        <end position="77"/>
    </location>
</feature>
<organism evidence="2 3">
    <name type="scientific">Flagellimonas aquimarina</name>
    <dbReference type="NCBI Taxonomy" id="2201895"/>
    <lineage>
        <taxon>Bacteria</taxon>
        <taxon>Pseudomonadati</taxon>
        <taxon>Bacteroidota</taxon>
        <taxon>Flavobacteriia</taxon>
        <taxon>Flavobacteriales</taxon>
        <taxon>Flavobacteriaceae</taxon>
        <taxon>Flagellimonas</taxon>
    </lineage>
</organism>
<dbReference type="AlphaFoldDB" id="A0A316L0F6"/>
<dbReference type="RefSeq" id="WP_109662980.1">
    <property type="nucleotide sequence ID" value="NZ_QGEG01000002.1"/>
</dbReference>
<evidence type="ECO:0000313" key="3">
    <source>
        <dbReference type="Proteomes" id="UP000245762"/>
    </source>
</evidence>
<dbReference type="EMBL" id="QGEG01000002">
    <property type="protein sequence ID" value="PWL38778.1"/>
    <property type="molecule type" value="Genomic_DNA"/>
</dbReference>
<reference evidence="2 3" key="1">
    <citation type="submission" date="2018-05" db="EMBL/GenBank/DDBJ databases">
        <title>Complete genome sequence of Flagellimonas aquimarina ECD12 isolated from seaweed Ecklonia cava.</title>
        <authorList>
            <person name="Choi S."/>
            <person name="Seong C."/>
        </authorList>
    </citation>
    <scope>NUCLEOTIDE SEQUENCE [LARGE SCALE GENOMIC DNA]</scope>
    <source>
        <strain evidence="2 3">ECD12</strain>
    </source>
</reference>
<keyword evidence="1" id="KW-0175">Coiled coil</keyword>
<evidence type="ECO:0000313" key="2">
    <source>
        <dbReference type="EMBL" id="PWL38778.1"/>
    </source>
</evidence>
<comment type="caution">
    <text evidence="2">The sequence shown here is derived from an EMBL/GenBank/DDBJ whole genome shotgun (WGS) entry which is preliminary data.</text>
</comment>
<evidence type="ECO:0000256" key="1">
    <source>
        <dbReference type="SAM" id="Coils"/>
    </source>
</evidence>
<protein>
    <recommendedName>
        <fullName evidence="4">Cell envelope biogenesis protein OmpA</fullName>
    </recommendedName>
</protein>
<gene>
    <name evidence="2" type="ORF">DKG77_11070</name>
</gene>